<dbReference type="EMBL" id="JARQWQ010000058">
    <property type="protein sequence ID" value="KAK2556023.1"/>
    <property type="molecule type" value="Genomic_DNA"/>
</dbReference>
<evidence type="ECO:0000256" key="1">
    <source>
        <dbReference type="SAM" id="MobiDB-lite"/>
    </source>
</evidence>
<dbReference type="PANTHER" id="PTHR18834:SF2">
    <property type="entry name" value="STEROID RECEPTOR RNA ACTIVATOR 1"/>
    <property type="match status" value="1"/>
</dbReference>
<dbReference type="GO" id="GO:0006357">
    <property type="term" value="P:regulation of transcription by RNA polymerase II"/>
    <property type="evidence" value="ECO:0007669"/>
    <property type="project" value="InterPro"/>
</dbReference>
<proteinExistence type="predicted"/>
<name>A0AAD9UZV7_ACRCE</name>
<dbReference type="InterPro" id="IPR009917">
    <property type="entry name" value="SRA1/Sec31"/>
</dbReference>
<gene>
    <name evidence="3" type="ORF">P5673_022020</name>
</gene>
<protein>
    <submittedName>
        <fullName evidence="3">Steroid receptor RNA activator 1</fullName>
    </submittedName>
</protein>
<sequence length="423" mass="45071">MPGDPSTKASSGGIIAYNHDSARGWNDPPTFAFANNTTANKPKLDLRKRVSHQQALHGNQAPAHPQRTCSTGNRDDVVNGVAGMNLNGSMQPLYTPPPVMTTPIPTAFTRSTSTPSFSSETVNTSVTTTQMPPRLQTPSQGPVHARSTDCLSGNLGQPLFDLKNHSFEPVRTAHSIRSNAVIGDRLDHEDSHTEPQIFHPIAPSITAAPSVPSYQAQPQPIPPVGHATPPPPFGCCAMPPLYPAQCQSPIQAIIPTQGNGVVTGNQPLPGHSMTPPPPPGNHISHAGSLSAGSTPRSVSPFSQETSGDTSSAVDDNTGLKITMNALQDVINKLQDTLEKRVADDIARRLQVMSQNWANGKLSQGVKSRMIRLAKALDDGDAEEAHRIHISLMVDFVAEVNQWMVAVKKLINLVQASNAIPAHS</sequence>
<reference evidence="3" key="2">
    <citation type="journal article" date="2023" name="Science">
        <title>Genomic signatures of disease resistance in endangered staghorn corals.</title>
        <authorList>
            <person name="Vollmer S.V."/>
            <person name="Selwyn J.D."/>
            <person name="Despard B.A."/>
            <person name="Roesel C.L."/>
        </authorList>
    </citation>
    <scope>NUCLEOTIDE SEQUENCE</scope>
    <source>
        <strain evidence="3">K2</strain>
    </source>
</reference>
<feature type="region of interest" description="Disordered" evidence="1">
    <location>
        <begin position="262"/>
        <end position="314"/>
    </location>
</feature>
<feature type="region of interest" description="Disordered" evidence="1">
    <location>
        <begin position="49"/>
        <end position="71"/>
    </location>
</feature>
<organism evidence="3 4">
    <name type="scientific">Acropora cervicornis</name>
    <name type="common">Staghorn coral</name>
    <dbReference type="NCBI Taxonomy" id="6130"/>
    <lineage>
        <taxon>Eukaryota</taxon>
        <taxon>Metazoa</taxon>
        <taxon>Cnidaria</taxon>
        <taxon>Anthozoa</taxon>
        <taxon>Hexacorallia</taxon>
        <taxon>Scleractinia</taxon>
        <taxon>Astrocoeniina</taxon>
        <taxon>Acroporidae</taxon>
        <taxon>Acropora</taxon>
    </lineage>
</organism>
<evidence type="ECO:0000259" key="2">
    <source>
        <dbReference type="Pfam" id="PF07304"/>
    </source>
</evidence>
<feature type="domain" description="SRA1/Sec31" evidence="2">
    <location>
        <begin position="287"/>
        <end position="413"/>
    </location>
</feature>
<dbReference type="Pfam" id="PF07304">
    <property type="entry name" value="SRA1"/>
    <property type="match status" value="1"/>
</dbReference>
<dbReference type="AlphaFoldDB" id="A0AAD9UZV7"/>
<dbReference type="GO" id="GO:0003713">
    <property type="term" value="F:transcription coactivator activity"/>
    <property type="evidence" value="ECO:0007669"/>
    <property type="project" value="InterPro"/>
</dbReference>
<dbReference type="Proteomes" id="UP001249851">
    <property type="component" value="Unassembled WGS sequence"/>
</dbReference>
<accession>A0AAD9UZV7</accession>
<feature type="compositionally biased region" description="Low complexity" evidence="1">
    <location>
        <begin position="108"/>
        <end position="129"/>
    </location>
</feature>
<evidence type="ECO:0000313" key="4">
    <source>
        <dbReference type="Proteomes" id="UP001249851"/>
    </source>
</evidence>
<keyword evidence="4" id="KW-1185">Reference proteome</keyword>
<dbReference type="FunFam" id="1.20.940.10:FF:000009">
    <property type="entry name" value="Protein transport protein Sec31A"/>
    <property type="match status" value="1"/>
</dbReference>
<dbReference type="GO" id="GO:0005634">
    <property type="term" value="C:nucleus"/>
    <property type="evidence" value="ECO:0007669"/>
    <property type="project" value="TreeGrafter"/>
</dbReference>
<evidence type="ECO:0000313" key="3">
    <source>
        <dbReference type="EMBL" id="KAK2556023.1"/>
    </source>
</evidence>
<dbReference type="PANTHER" id="PTHR18834">
    <property type="entry name" value="STEROID RECEPTOR RNA ACTIVATOR 1"/>
    <property type="match status" value="1"/>
</dbReference>
<reference evidence="3" key="1">
    <citation type="journal article" date="2023" name="G3 (Bethesda)">
        <title>Whole genome assembly and annotation of the endangered Caribbean coral Acropora cervicornis.</title>
        <authorList>
            <person name="Selwyn J.D."/>
            <person name="Vollmer S.V."/>
        </authorList>
    </citation>
    <scope>NUCLEOTIDE SEQUENCE</scope>
    <source>
        <strain evidence="3">K2</strain>
    </source>
</reference>
<dbReference type="Gene3D" id="1.20.940.10">
    <property type="entry name" value="Functional domain of the splicing factor Prp18"/>
    <property type="match status" value="1"/>
</dbReference>
<feature type="region of interest" description="Disordered" evidence="1">
    <location>
        <begin position="108"/>
        <end position="146"/>
    </location>
</feature>
<feature type="compositionally biased region" description="Polar residues" evidence="1">
    <location>
        <begin position="290"/>
        <end position="314"/>
    </location>
</feature>
<dbReference type="InterPro" id="IPR040243">
    <property type="entry name" value="Steroid_recept_RNA_1"/>
</dbReference>
<keyword evidence="3" id="KW-0675">Receptor</keyword>
<comment type="caution">
    <text evidence="3">The sequence shown here is derived from an EMBL/GenBank/DDBJ whole genome shotgun (WGS) entry which is preliminary data.</text>
</comment>